<dbReference type="SUPFAM" id="SSF53383">
    <property type="entry name" value="PLP-dependent transferases"/>
    <property type="match status" value="1"/>
</dbReference>
<evidence type="ECO:0000256" key="3">
    <source>
        <dbReference type="ARBA" id="ARBA00011738"/>
    </source>
</evidence>
<comment type="miscellaneous">
    <text evidence="7">In eukaryotes there are cytoplasmic, mitochondrial and chloroplastic isozymes.</text>
</comment>
<dbReference type="PANTHER" id="PTHR11879">
    <property type="entry name" value="ASPARTATE AMINOTRANSFERASE"/>
    <property type="match status" value="1"/>
</dbReference>
<dbReference type="EC" id="2.6.1.1" evidence="7"/>
<keyword evidence="5 7" id="KW-0808">Transferase</keyword>
<dbReference type="CDD" id="cd00609">
    <property type="entry name" value="AAT_like"/>
    <property type="match status" value="1"/>
</dbReference>
<dbReference type="GO" id="GO:0005829">
    <property type="term" value="C:cytosol"/>
    <property type="evidence" value="ECO:0007669"/>
    <property type="project" value="TreeGrafter"/>
</dbReference>
<dbReference type="Gene3D" id="3.90.1150.10">
    <property type="entry name" value="Aspartate Aminotransferase, domain 1"/>
    <property type="match status" value="1"/>
</dbReference>
<keyword evidence="10" id="KW-1185">Reference proteome</keyword>
<dbReference type="CTD" id="20246003"/>
<dbReference type="Pfam" id="PF00155">
    <property type="entry name" value="Aminotran_1_2"/>
    <property type="match status" value="1"/>
</dbReference>
<name>V4AIZ3_LOTGI</name>
<dbReference type="OrthoDB" id="6070004at2759"/>
<evidence type="ECO:0000256" key="6">
    <source>
        <dbReference type="ARBA" id="ARBA00022898"/>
    </source>
</evidence>
<dbReference type="GO" id="GO:0030170">
    <property type="term" value="F:pyridoxal phosphate binding"/>
    <property type="evidence" value="ECO:0007669"/>
    <property type="project" value="InterPro"/>
</dbReference>
<dbReference type="FunFam" id="3.90.1150.10:FF:000001">
    <property type="entry name" value="Aspartate aminotransferase"/>
    <property type="match status" value="1"/>
</dbReference>
<dbReference type="KEGG" id="lgi:LOTGIDRAFT_207558"/>
<evidence type="ECO:0000313" key="10">
    <source>
        <dbReference type="Proteomes" id="UP000030746"/>
    </source>
</evidence>
<dbReference type="InterPro" id="IPR015424">
    <property type="entry name" value="PyrdxlP-dep_Trfase"/>
</dbReference>
<keyword evidence="6" id="KW-0663">Pyridoxal phosphate</keyword>
<dbReference type="PANTHER" id="PTHR11879:SF55">
    <property type="entry name" value="GLUTAMATE OXALOACETATE TRANSAMINASE 1, ISOFORM B"/>
    <property type="match status" value="1"/>
</dbReference>
<dbReference type="GO" id="GO:0006532">
    <property type="term" value="P:aspartate biosynthetic process"/>
    <property type="evidence" value="ECO:0007669"/>
    <property type="project" value="TreeGrafter"/>
</dbReference>
<dbReference type="Gene3D" id="3.40.640.10">
    <property type="entry name" value="Type I PLP-dependent aspartate aminotransferase-like (Major domain)"/>
    <property type="match status" value="1"/>
</dbReference>
<comment type="cofactor">
    <cofactor evidence="1">
        <name>pyridoxal 5'-phosphate</name>
        <dbReference type="ChEBI" id="CHEBI:597326"/>
    </cofactor>
</comment>
<comment type="catalytic activity">
    <reaction evidence="7">
        <text>L-aspartate + 2-oxoglutarate = oxaloacetate + L-glutamate</text>
        <dbReference type="Rhea" id="RHEA:21824"/>
        <dbReference type="ChEBI" id="CHEBI:16452"/>
        <dbReference type="ChEBI" id="CHEBI:16810"/>
        <dbReference type="ChEBI" id="CHEBI:29985"/>
        <dbReference type="ChEBI" id="CHEBI:29991"/>
        <dbReference type="EC" id="2.6.1.1"/>
    </reaction>
</comment>
<dbReference type="HOGENOM" id="CLU_032440_1_2_1"/>
<reference evidence="9 10" key="1">
    <citation type="journal article" date="2013" name="Nature">
        <title>Insights into bilaterian evolution from three spiralian genomes.</title>
        <authorList>
            <person name="Simakov O."/>
            <person name="Marletaz F."/>
            <person name="Cho S.J."/>
            <person name="Edsinger-Gonzales E."/>
            <person name="Havlak P."/>
            <person name="Hellsten U."/>
            <person name="Kuo D.H."/>
            <person name="Larsson T."/>
            <person name="Lv J."/>
            <person name="Arendt D."/>
            <person name="Savage R."/>
            <person name="Osoegawa K."/>
            <person name="de Jong P."/>
            <person name="Grimwood J."/>
            <person name="Chapman J.A."/>
            <person name="Shapiro H."/>
            <person name="Aerts A."/>
            <person name="Otillar R.P."/>
            <person name="Terry A.Y."/>
            <person name="Boore J.L."/>
            <person name="Grigoriev I.V."/>
            <person name="Lindberg D.R."/>
            <person name="Seaver E.C."/>
            <person name="Weisblat D.A."/>
            <person name="Putnam N.H."/>
            <person name="Rokhsar D.S."/>
        </authorList>
    </citation>
    <scope>NUCLEOTIDE SEQUENCE [LARGE SCALE GENOMIC DNA]</scope>
</reference>
<protein>
    <recommendedName>
        <fullName evidence="7">Aspartate aminotransferase</fullName>
        <ecNumber evidence="7">2.6.1.1</ecNumber>
    </recommendedName>
</protein>
<comment type="subunit">
    <text evidence="3 7">Homodimer.</text>
</comment>
<dbReference type="EMBL" id="KB199882">
    <property type="protein sequence ID" value="ESP04109.1"/>
    <property type="molecule type" value="Genomic_DNA"/>
</dbReference>
<evidence type="ECO:0000256" key="7">
    <source>
        <dbReference type="RuleBase" id="RU000480"/>
    </source>
</evidence>
<keyword evidence="4 7" id="KW-0032">Aminotransferase</keyword>
<comment type="similarity">
    <text evidence="2">Belongs to the class-I pyridoxal-phosphate-dependent aminotransferase family.</text>
</comment>
<dbReference type="OMA" id="PTWPIHE"/>
<organism evidence="9 10">
    <name type="scientific">Lottia gigantea</name>
    <name type="common">Giant owl limpet</name>
    <dbReference type="NCBI Taxonomy" id="225164"/>
    <lineage>
        <taxon>Eukaryota</taxon>
        <taxon>Metazoa</taxon>
        <taxon>Spiralia</taxon>
        <taxon>Lophotrochozoa</taxon>
        <taxon>Mollusca</taxon>
        <taxon>Gastropoda</taxon>
        <taxon>Patellogastropoda</taxon>
        <taxon>Lottioidea</taxon>
        <taxon>Lottiidae</taxon>
        <taxon>Lottia</taxon>
    </lineage>
</organism>
<evidence type="ECO:0000259" key="8">
    <source>
        <dbReference type="Pfam" id="PF00155"/>
    </source>
</evidence>
<proteinExistence type="inferred from homology"/>
<dbReference type="NCBIfam" id="NF006719">
    <property type="entry name" value="PRK09257.1"/>
    <property type="match status" value="1"/>
</dbReference>
<evidence type="ECO:0000256" key="5">
    <source>
        <dbReference type="ARBA" id="ARBA00022679"/>
    </source>
</evidence>
<dbReference type="InterPro" id="IPR000796">
    <property type="entry name" value="Asp_trans"/>
</dbReference>
<dbReference type="InterPro" id="IPR015421">
    <property type="entry name" value="PyrdxlP-dep_Trfase_major"/>
</dbReference>
<evidence type="ECO:0000256" key="1">
    <source>
        <dbReference type="ARBA" id="ARBA00001933"/>
    </source>
</evidence>
<dbReference type="PROSITE" id="PS00105">
    <property type="entry name" value="AA_TRANSFER_CLASS_1"/>
    <property type="match status" value="1"/>
</dbReference>
<evidence type="ECO:0000256" key="2">
    <source>
        <dbReference type="ARBA" id="ARBA00007441"/>
    </source>
</evidence>
<gene>
    <name evidence="9" type="ORF">LOTGIDRAFT_207558</name>
</gene>
<dbReference type="InterPro" id="IPR015422">
    <property type="entry name" value="PyrdxlP-dep_Trfase_small"/>
</dbReference>
<accession>V4AIZ3</accession>
<dbReference type="Proteomes" id="UP000030746">
    <property type="component" value="Unassembled WGS sequence"/>
</dbReference>
<dbReference type="GeneID" id="20246003"/>
<dbReference type="AlphaFoldDB" id="V4AIZ3"/>
<dbReference type="PRINTS" id="PR00799">
    <property type="entry name" value="TRANSAMINASE"/>
</dbReference>
<evidence type="ECO:0000313" key="9">
    <source>
        <dbReference type="EMBL" id="ESP04109.1"/>
    </source>
</evidence>
<sequence>MSVFVHLGFAPVIEVFDLNRKFDEDNSTCKINLGLGAYRTDDGKPWVLPVVREAEKRVVADENINHEYLPICGLHPFRQAAARLALGDNSPAISENRVLSIQCMGGTGTLRLAAEFLKQKLKFDTVYVSSLTWDNHVGIFQATGYSQIHEYSYWDPITKGLDFQGLTDDLKNATEKSVVIFHTCAHNTTANDPTEEQWKEIFRICKRKQLMPLMDCTYQGLVSGDVDTDAFPLRHLDSEGFEFLIAQSFSKNFGLYNERLGNLCLITKDRTVLDEVRSQFEFIIRKLWSNPCHHGARTVSTILNDPKLCTEWKEEVKVMADRIKSMRKLLYNKLIELNTPGSWDFISSQTGMFIFTGMTKPQVECLCTKYHIYLTKTGRINMCAVTSKNVDYIAKAIHDAVVNY</sequence>
<dbReference type="FunFam" id="3.40.640.10:FF:000066">
    <property type="entry name" value="Aspartate aminotransferase"/>
    <property type="match status" value="1"/>
</dbReference>
<dbReference type="GO" id="GO:0004069">
    <property type="term" value="F:L-aspartate:2-oxoglutarate aminotransferase activity"/>
    <property type="evidence" value="ECO:0007669"/>
    <property type="project" value="UniProtKB-EC"/>
</dbReference>
<feature type="domain" description="Aminotransferase class I/classII large" evidence="8">
    <location>
        <begin position="30"/>
        <end position="397"/>
    </location>
</feature>
<dbReference type="STRING" id="225164.V4AIZ3"/>
<dbReference type="RefSeq" id="XP_009045194.1">
    <property type="nucleotide sequence ID" value="XM_009046946.1"/>
</dbReference>
<dbReference type="InterPro" id="IPR004839">
    <property type="entry name" value="Aminotransferase_I/II_large"/>
</dbReference>
<dbReference type="InterPro" id="IPR004838">
    <property type="entry name" value="NHTrfase_class1_PyrdxlP-BS"/>
</dbReference>
<evidence type="ECO:0000256" key="4">
    <source>
        <dbReference type="ARBA" id="ARBA00022576"/>
    </source>
</evidence>